<dbReference type="InterPro" id="IPR035895">
    <property type="entry name" value="HPr-like_sf"/>
</dbReference>
<dbReference type="SUPFAM" id="SSF55594">
    <property type="entry name" value="HPr-like"/>
    <property type="match status" value="1"/>
</dbReference>
<dbReference type="Gene3D" id="1.10.274.10">
    <property type="entry name" value="PtsI, HPr-binding domain"/>
    <property type="match status" value="1"/>
</dbReference>
<dbReference type="InterPro" id="IPR012844">
    <property type="entry name" value="DhaM_N"/>
</dbReference>
<feature type="region of interest" description="Disordered" evidence="13">
    <location>
        <begin position="127"/>
        <end position="191"/>
    </location>
</feature>
<feature type="domain" description="HPr" evidence="15">
    <location>
        <begin position="205"/>
        <end position="293"/>
    </location>
</feature>
<dbReference type="PRINTS" id="PR01736">
    <property type="entry name" value="PHPHTRNFRASE"/>
</dbReference>
<evidence type="ECO:0000256" key="12">
    <source>
        <dbReference type="ARBA" id="ARBA00046577"/>
    </source>
</evidence>
<comment type="function">
    <text evidence="4">General (non sugar-specific) component of the phosphoenolpyruvate-dependent sugar phosphotransferase system (sugar PTS). This major carbohydrate active-transport system catalyzes the phosphorylation of incoming sugar substrates concomitantly with their translocation across the cell membrane. The phosphoryl group from phosphoenolpyruvate (PEP) is transferred to the phosphoryl carrier protein HPr by enzyme I. Phospho-HPr then transfers it to the PTS EIIA domain.</text>
</comment>
<evidence type="ECO:0000256" key="13">
    <source>
        <dbReference type="SAM" id="MobiDB-lite"/>
    </source>
</evidence>
<comment type="subunit">
    <text evidence="12">Homodimer. The dihydroxyacetone kinase complex is composed of a homodimer of DhaM, a homodimer of DhaK and the subunit DhaL.</text>
</comment>
<dbReference type="Pfam" id="PF03610">
    <property type="entry name" value="EIIA-man"/>
    <property type="match status" value="1"/>
</dbReference>
<dbReference type="GO" id="GO:0046872">
    <property type="term" value="F:metal ion binding"/>
    <property type="evidence" value="ECO:0007669"/>
    <property type="project" value="UniProtKB-KW"/>
</dbReference>
<keyword evidence="8" id="KW-0808">Transferase</keyword>
<comment type="function">
    <text evidence="3">Component of the dihydroxyacetone kinase complex, which is responsible for the phosphoenolpyruvate (PEP)-dependent phosphorylation of dihydroxyacetone. DhaM serves as the phosphoryl donor. Is phosphorylated by phosphoenolpyruvate in an EI- and HPr-dependent reaction, and a phosphorelay system on histidine residues finally leads to phosphoryl transfer to DhaL and dihydroxyacetone.</text>
</comment>
<evidence type="ECO:0000256" key="10">
    <source>
        <dbReference type="ARBA" id="ARBA00022777"/>
    </source>
</evidence>
<dbReference type="Pfam" id="PF00381">
    <property type="entry name" value="PTS-HPr"/>
    <property type="match status" value="1"/>
</dbReference>
<evidence type="ECO:0000256" key="3">
    <source>
        <dbReference type="ARBA" id="ARBA00002788"/>
    </source>
</evidence>
<feature type="compositionally biased region" description="Gly residues" evidence="13">
    <location>
        <begin position="159"/>
        <end position="170"/>
    </location>
</feature>
<dbReference type="Pfam" id="PF02896">
    <property type="entry name" value="PEP-utilizers_C"/>
    <property type="match status" value="1"/>
</dbReference>
<organism evidence="16 17">
    <name type="scientific">Nakamurella flavida</name>
    <dbReference type="NCBI Taxonomy" id="363630"/>
    <lineage>
        <taxon>Bacteria</taxon>
        <taxon>Bacillati</taxon>
        <taxon>Actinomycetota</taxon>
        <taxon>Actinomycetes</taxon>
        <taxon>Nakamurellales</taxon>
        <taxon>Nakamurellaceae</taxon>
        <taxon>Nakamurella</taxon>
    </lineage>
</organism>
<dbReference type="PROSITE" id="PS51096">
    <property type="entry name" value="PTS_EIIA_TYPE_4"/>
    <property type="match status" value="1"/>
</dbReference>
<dbReference type="Gene3D" id="3.20.20.60">
    <property type="entry name" value="Phosphoenolpyruvate-binding domains"/>
    <property type="match status" value="1"/>
</dbReference>
<dbReference type="PANTHER" id="PTHR46244">
    <property type="entry name" value="PHOSPHOENOLPYRUVATE-PROTEIN PHOSPHOTRANSFERASE"/>
    <property type="match status" value="1"/>
</dbReference>
<dbReference type="RefSeq" id="WP_205257260.1">
    <property type="nucleotide sequence ID" value="NZ_BAAAPV010000001.1"/>
</dbReference>
<dbReference type="SUPFAM" id="SSF52009">
    <property type="entry name" value="Phosphohistidine domain"/>
    <property type="match status" value="1"/>
</dbReference>
<evidence type="ECO:0000256" key="6">
    <source>
        <dbReference type="ARBA" id="ARBA00012095"/>
    </source>
</evidence>
<evidence type="ECO:0000259" key="14">
    <source>
        <dbReference type="PROSITE" id="PS51096"/>
    </source>
</evidence>
<dbReference type="NCBIfam" id="TIGR02364">
    <property type="entry name" value="dha_pts"/>
    <property type="match status" value="1"/>
</dbReference>
<sequence length="853" mass="87124">MSIGLILVSHSAELAAGLATLAGQMAPNVRIVAAGGTDDGGIGTSFDRINQAVEQADDGTGAVLLYDLGSAVMTAETALEFLDPEQADRIRVVDTPLVEGAVAAAVTAESGGDLEAVAAAARSARSIFPADDPTPGKSGVAIAPQDDDPAGPTPDVDGGNDGSAGDGAGPTQGRAGTAATDTAAGPPAGAATRAARIDVTGAAAPAHLTARLVNPLGLHARPAAALVRAVATRDARVSVGRPGTPGVDVRSVLAVVALALRGGEDVDIDARGPDAWAAAEAVAATIAGGFGESHHGAPTTAAPLRSGAFLRTPGAPMPLVADGALRAVPGSPGLVLGPLRHLDRIPDDLTHVLPARDPGGVDITTEGRRLDAAIATAARELSVGNEFDAAHAVLLNDLDLRRAAQAEMAAGAEAAWWTAVVRRAGQMAAVPDEFVAARAVDVRESGAAVLARLGVVLDRIPTDLDGAVVVAEDIGPSEVPLLVERGASAVALSRGSITAHAVIVARGLGLPLVLRAGIALAEVADGTVVSVDGETGWVHVDPPAEQIRNLTTDIDRRAAEHRQRMVRAHEPVVLADGRTVSVSANVGSLADARAAVDAGADGVGLLRTELLILDQDVFPDEDRQTADLAEILRVLGQRPTVIRVLDAGGDKPVRALDVDAVRNGFLGIRGLRYLLAHPDLLRTQLRAICRASVGHRVSVMAPMVTVAREAVAFGEAVREAVASLRRDGVEHRVPDAIGVMVEVPAAALAADELCAVVDFLSIGSNDLTSYVAAADRTEPGVADLLEPGSTAMTRILDQLCEHARRAGTPVAVCGEMAGMAEYAAELLDRGVHELSVAPARIPMIKDLVRTQRG</sequence>
<dbReference type="InterPro" id="IPR008279">
    <property type="entry name" value="PEP-util_enz_mobile_dom"/>
</dbReference>
<proteinExistence type="inferred from homology"/>
<dbReference type="InterPro" id="IPR050499">
    <property type="entry name" value="PEP-utilizing_PTS_enzyme"/>
</dbReference>
<dbReference type="EMBL" id="JAERWL010000009">
    <property type="protein sequence ID" value="MBM9477177.1"/>
    <property type="molecule type" value="Genomic_DNA"/>
</dbReference>
<dbReference type="SUPFAM" id="SSF51621">
    <property type="entry name" value="Phosphoenolpyruvate/pyruvate domain"/>
    <property type="match status" value="1"/>
</dbReference>
<dbReference type="InterPro" id="IPR015813">
    <property type="entry name" value="Pyrv/PenolPyrv_kinase-like_dom"/>
</dbReference>
<dbReference type="InterPro" id="IPR036637">
    <property type="entry name" value="Phosphohistidine_dom_sf"/>
</dbReference>
<gene>
    <name evidence="16" type="primary">dhaM</name>
    <name evidence="16" type="ORF">JL107_12025</name>
</gene>
<dbReference type="Gene3D" id="3.30.1340.10">
    <property type="entry name" value="HPr-like"/>
    <property type="match status" value="1"/>
</dbReference>
<comment type="caution">
    <text evidence="16">The sequence shown here is derived from an EMBL/GenBank/DDBJ whole genome shotgun (WGS) entry which is preliminary data.</text>
</comment>
<dbReference type="EC" id="2.7.1.121" evidence="6"/>
<keyword evidence="10 16" id="KW-0418">Kinase</keyword>
<reference evidence="16" key="1">
    <citation type="submission" date="2021-01" db="EMBL/GenBank/DDBJ databases">
        <title>KCTC 19127 draft genome.</title>
        <authorList>
            <person name="An D."/>
        </authorList>
    </citation>
    <scope>NUCLEOTIDE SEQUENCE</scope>
    <source>
        <strain evidence="16">KCTC 19127</strain>
    </source>
</reference>
<evidence type="ECO:0000313" key="16">
    <source>
        <dbReference type="EMBL" id="MBM9477177.1"/>
    </source>
</evidence>
<evidence type="ECO:0000256" key="4">
    <source>
        <dbReference type="ARBA" id="ARBA00003681"/>
    </source>
</evidence>
<dbReference type="Gene3D" id="3.50.30.10">
    <property type="entry name" value="Phosphohistidine domain"/>
    <property type="match status" value="1"/>
</dbReference>
<keyword evidence="17" id="KW-1185">Reference proteome</keyword>
<comment type="cofactor">
    <cofactor evidence="2">
        <name>Mg(2+)</name>
        <dbReference type="ChEBI" id="CHEBI:18420"/>
    </cofactor>
</comment>
<dbReference type="PROSITE" id="PS00369">
    <property type="entry name" value="PTS_HPR_HIS"/>
    <property type="match status" value="1"/>
</dbReference>
<dbReference type="Pfam" id="PF05524">
    <property type="entry name" value="PEP-utilisers_N"/>
    <property type="match status" value="1"/>
</dbReference>
<dbReference type="SUPFAM" id="SSF53062">
    <property type="entry name" value="PTS system fructose IIA component-like"/>
    <property type="match status" value="1"/>
</dbReference>
<dbReference type="PRINTS" id="PR00107">
    <property type="entry name" value="PHOSPHOCPHPR"/>
</dbReference>
<dbReference type="PANTHER" id="PTHR46244:SF6">
    <property type="entry name" value="PHOSPHOENOLPYRUVATE-PROTEIN PHOSPHOTRANSFERASE"/>
    <property type="match status" value="1"/>
</dbReference>
<keyword evidence="9" id="KW-0479">Metal-binding</keyword>
<dbReference type="InterPro" id="IPR001020">
    <property type="entry name" value="PTS_HPr_His_P_site"/>
</dbReference>
<dbReference type="GO" id="GO:0009401">
    <property type="term" value="P:phosphoenolpyruvate-dependent sugar phosphotransferase system"/>
    <property type="evidence" value="ECO:0007669"/>
    <property type="project" value="InterPro"/>
</dbReference>
<dbReference type="InterPro" id="IPR008731">
    <property type="entry name" value="PTS_EIN"/>
</dbReference>
<dbReference type="Proteomes" id="UP000663801">
    <property type="component" value="Unassembled WGS sequence"/>
</dbReference>
<evidence type="ECO:0000256" key="7">
    <source>
        <dbReference type="ARBA" id="ARBA00020422"/>
    </source>
</evidence>
<evidence type="ECO:0000256" key="8">
    <source>
        <dbReference type="ARBA" id="ARBA00022679"/>
    </source>
</evidence>
<dbReference type="Gene3D" id="3.40.50.510">
    <property type="entry name" value="Phosphotransferase system, mannose-type IIA component"/>
    <property type="match status" value="1"/>
</dbReference>
<evidence type="ECO:0000259" key="15">
    <source>
        <dbReference type="PROSITE" id="PS51350"/>
    </source>
</evidence>
<evidence type="ECO:0000256" key="5">
    <source>
        <dbReference type="ARBA" id="ARBA00007837"/>
    </source>
</evidence>
<comment type="catalytic activity">
    <reaction evidence="1">
        <text>dihydroxyacetone + phosphoenolpyruvate = dihydroxyacetone phosphate + pyruvate</text>
        <dbReference type="Rhea" id="RHEA:18381"/>
        <dbReference type="ChEBI" id="CHEBI:15361"/>
        <dbReference type="ChEBI" id="CHEBI:16016"/>
        <dbReference type="ChEBI" id="CHEBI:57642"/>
        <dbReference type="ChEBI" id="CHEBI:58702"/>
        <dbReference type="EC" id="2.7.1.121"/>
    </reaction>
</comment>
<dbReference type="AlphaFoldDB" id="A0A938YPM2"/>
<accession>A0A938YPM2</accession>
<feature type="domain" description="PTS EIIA type-4" evidence="14">
    <location>
        <begin position="2"/>
        <end position="128"/>
    </location>
</feature>
<dbReference type="InterPro" id="IPR004701">
    <property type="entry name" value="PTS_EIIA_man-typ"/>
</dbReference>
<evidence type="ECO:0000256" key="2">
    <source>
        <dbReference type="ARBA" id="ARBA00001946"/>
    </source>
</evidence>
<dbReference type="InterPro" id="IPR040442">
    <property type="entry name" value="Pyrv_kinase-like_dom_sf"/>
</dbReference>
<protein>
    <recommendedName>
        <fullName evidence="7">Phosphocarrier protein HPr</fullName>
        <ecNumber evidence="6">2.7.1.121</ecNumber>
    </recommendedName>
</protein>
<comment type="similarity">
    <text evidence="5">Belongs to the PEP-utilizing enzyme family.</text>
</comment>
<name>A0A938YPM2_9ACTN</name>
<dbReference type="NCBIfam" id="TIGR01003">
    <property type="entry name" value="PTS_HPr_family"/>
    <property type="match status" value="1"/>
</dbReference>
<dbReference type="GO" id="GO:0016020">
    <property type="term" value="C:membrane"/>
    <property type="evidence" value="ECO:0007669"/>
    <property type="project" value="InterPro"/>
</dbReference>
<dbReference type="CDD" id="cd00367">
    <property type="entry name" value="PTS-HPr_like"/>
    <property type="match status" value="1"/>
</dbReference>
<keyword evidence="11" id="KW-0460">Magnesium</keyword>
<dbReference type="GO" id="GO:0047324">
    <property type="term" value="F:phosphoenolpyruvate-glycerone phosphotransferase activity"/>
    <property type="evidence" value="ECO:0007669"/>
    <property type="project" value="UniProtKB-EC"/>
</dbReference>
<dbReference type="InterPro" id="IPR000032">
    <property type="entry name" value="HPr-like"/>
</dbReference>
<evidence type="ECO:0000256" key="1">
    <source>
        <dbReference type="ARBA" id="ARBA00001113"/>
    </source>
</evidence>
<evidence type="ECO:0000313" key="17">
    <source>
        <dbReference type="Proteomes" id="UP000663801"/>
    </source>
</evidence>
<dbReference type="PROSITE" id="PS51350">
    <property type="entry name" value="PTS_HPR_DOM"/>
    <property type="match status" value="1"/>
</dbReference>
<dbReference type="InterPro" id="IPR036618">
    <property type="entry name" value="PtsI_HPr-bd_sf"/>
</dbReference>
<evidence type="ECO:0000256" key="9">
    <source>
        <dbReference type="ARBA" id="ARBA00022723"/>
    </source>
</evidence>
<dbReference type="InterPro" id="IPR000121">
    <property type="entry name" value="PEP_util_C"/>
</dbReference>
<feature type="compositionally biased region" description="Low complexity" evidence="13">
    <location>
        <begin position="173"/>
        <end position="191"/>
    </location>
</feature>
<evidence type="ECO:0000256" key="11">
    <source>
        <dbReference type="ARBA" id="ARBA00022842"/>
    </source>
</evidence>
<dbReference type="InterPro" id="IPR036662">
    <property type="entry name" value="PTS_EIIA_man-typ_sf"/>
</dbReference>
<dbReference type="Pfam" id="PF00391">
    <property type="entry name" value="PEP-utilizers"/>
    <property type="match status" value="1"/>
</dbReference>
<dbReference type="SUPFAM" id="SSF47831">
    <property type="entry name" value="Enzyme I of the PEP:sugar phosphotransferase system HPr-binding (sub)domain"/>
    <property type="match status" value="1"/>
</dbReference>